<evidence type="ECO:0000256" key="6">
    <source>
        <dbReference type="ARBA" id="ARBA00049024"/>
    </source>
</evidence>
<dbReference type="UniPathway" id="UPA00098">
    <property type="reaction ID" value="UER00360"/>
</dbReference>
<keyword evidence="10" id="KW-1185">Reference proteome</keyword>
<dbReference type="InterPro" id="IPR012134">
    <property type="entry name" value="Glu-5-SA_DH"/>
</dbReference>
<dbReference type="Gene3D" id="3.40.309.10">
    <property type="entry name" value="Aldehyde Dehydrogenase, Chain A, domain 2"/>
    <property type="match status" value="1"/>
</dbReference>
<dbReference type="InterPro" id="IPR020593">
    <property type="entry name" value="G-glutamylP_reductase_CS"/>
</dbReference>
<keyword evidence="3 7" id="KW-0641">Proline biosynthesis</keyword>
<dbReference type="RefSeq" id="WP_187534579.1">
    <property type="nucleotide sequence ID" value="NZ_CBCSHU010000006.1"/>
</dbReference>
<dbReference type="GO" id="GO:0050661">
    <property type="term" value="F:NADP binding"/>
    <property type="evidence" value="ECO:0007669"/>
    <property type="project" value="InterPro"/>
</dbReference>
<dbReference type="EC" id="1.2.1.41" evidence="7"/>
<keyword evidence="4 7" id="KW-0521">NADP</keyword>
<dbReference type="NCBIfam" id="TIGR00407">
    <property type="entry name" value="proA"/>
    <property type="match status" value="1"/>
</dbReference>
<reference evidence="9 10" key="1">
    <citation type="submission" date="2020-08" db="EMBL/GenBank/DDBJ databases">
        <title>Genome sequence of Erysipelothrix inopinata DSM 15511T.</title>
        <authorList>
            <person name="Hyun D.-W."/>
            <person name="Bae J.-W."/>
        </authorList>
    </citation>
    <scope>NUCLEOTIDE SEQUENCE [LARGE SCALE GENOMIC DNA]</scope>
    <source>
        <strain evidence="9 10">DSM 15511</strain>
    </source>
</reference>
<keyword evidence="7" id="KW-0963">Cytoplasm</keyword>
<dbReference type="PANTHER" id="PTHR11063:SF8">
    <property type="entry name" value="DELTA-1-PYRROLINE-5-CARBOXYLATE SYNTHASE"/>
    <property type="match status" value="1"/>
</dbReference>
<evidence type="ECO:0000256" key="3">
    <source>
        <dbReference type="ARBA" id="ARBA00022650"/>
    </source>
</evidence>
<comment type="pathway">
    <text evidence="1 7">Amino-acid biosynthesis; L-proline biosynthesis; L-glutamate 5-semialdehyde from L-glutamate: step 2/2.</text>
</comment>
<evidence type="ECO:0000256" key="7">
    <source>
        <dbReference type="HAMAP-Rule" id="MF_00412"/>
    </source>
</evidence>
<sequence>MLEQIGKNAKKASLDLLVLETEQKNAILCDLANNLESSIEEIITENQKDLDAVKVLDYPKAFIDRLTLDHNRIIAMAAGLKEVANIEDPIGKVLETITRPNGLVIDKVSVPLGVIGIIYEARPNVTIDAFSLCFKSGNAVILKGGKEAINTNIVLEKIVQETLESHNLNPYSIQVIKSTDRETTHEMMKMNKFIDVLIPRGSAQLIRAIVENSTIPVIETGSGNCHIYVDEDGDLDMSIAIIENAKLQRLGVCNTMESLVVHEKIADQFIPTLVEKFPDVEFYGDKQAQDISPIVLPATDEDFYTEYLDKKMSVKIVGSVEEAVEHINEHNTKHSESIITNNDSHAKYFTQRIDSSTVYVNASTRFTDGSVFGFGAEIGISTQKLHARGPMGVQHLTSYKYIVHGNGQIR</sequence>
<feature type="domain" description="Aldehyde dehydrogenase" evidence="8">
    <location>
        <begin position="313"/>
        <end position="373"/>
    </location>
</feature>
<dbReference type="GO" id="GO:0055129">
    <property type="term" value="P:L-proline biosynthetic process"/>
    <property type="evidence" value="ECO:0007669"/>
    <property type="project" value="UniProtKB-UniRule"/>
</dbReference>
<dbReference type="Gene3D" id="3.40.605.10">
    <property type="entry name" value="Aldehyde Dehydrogenase, Chain A, domain 1"/>
    <property type="match status" value="1"/>
</dbReference>
<dbReference type="EMBL" id="CP060715">
    <property type="protein sequence ID" value="QNN61379.1"/>
    <property type="molecule type" value="Genomic_DNA"/>
</dbReference>
<protein>
    <recommendedName>
        <fullName evidence="7">Gamma-glutamyl phosphate reductase</fullName>
        <shortName evidence="7">GPR</shortName>
        <ecNumber evidence="7">1.2.1.41</ecNumber>
    </recommendedName>
    <alternativeName>
        <fullName evidence="7">Glutamate-5-semialdehyde dehydrogenase</fullName>
    </alternativeName>
    <alternativeName>
        <fullName evidence="7">Glutamyl-gamma-semialdehyde dehydrogenase</fullName>
        <shortName evidence="7">GSA dehydrogenase</shortName>
    </alternativeName>
</protein>
<evidence type="ECO:0000256" key="5">
    <source>
        <dbReference type="ARBA" id="ARBA00023002"/>
    </source>
</evidence>
<name>A0A7G9S0K4_9FIRM</name>
<dbReference type="InterPro" id="IPR016163">
    <property type="entry name" value="Ald_DH_C"/>
</dbReference>
<keyword evidence="5 7" id="KW-0560">Oxidoreductase</keyword>
<dbReference type="PIRSF" id="PIRSF000151">
    <property type="entry name" value="GPR"/>
    <property type="match status" value="1"/>
</dbReference>
<accession>A0A7G9S0K4</accession>
<dbReference type="PANTHER" id="PTHR11063">
    <property type="entry name" value="GLUTAMATE SEMIALDEHYDE DEHYDROGENASE"/>
    <property type="match status" value="1"/>
</dbReference>
<feature type="domain" description="Aldehyde dehydrogenase" evidence="8">
    <location>
        <begin position="38"/>
        <end position="298"/>
    </location>
</feature>
<dbReference type="AlphaFoldDB" id="A0A7G9S0K4"/>
<proteinExistence type="inferred from homology"/>
<dbReference type="SUPFAM" id="SSF53720">
    <property type="entry name" value="ALDH-like"/>
    <property type="match status" value="1"/>
</dbReference>
<comment type="similarity">
    <text evidence="7">Belongs to the gamma-glutamyl phosphate reductase family.</text>
</comment>
<dbReference type="InterPro" id="IPR016162">
    <property type="entry name" value="Ald_DH_N"/>
</dbReference>
<dbReference type="GO" id="GO:0005737">
    <property type="term" value="C:cytoplasm"/>
    <property type="evidence" value="ECO:0007669"/>
    <property type="project" value="UniProtKB-SubCell"/>
</dbReference>
<comment type="function">
    <text evidence="7">Catalyzes the NADPH-dependent reduction of L-glutamate 5-phosphate into L-glutamate 5-semialdehyde and phosphate. The product spontaneously undergoes cyclization to form 1-pyrroline-5-carboxylate.</text>
</comment>
<keyword evidence="2 7" id="KW-0028">Amino-acid biosynthesis</keyword>
<evidence type="ECO:0000313" key="9">
    <source>
        <dbReference type="EMBL" id="QNN61379.1"/>
    </source>
</evidence>
<dbReference type="NCBIfam" id="NF001221">
    <property type="entry name" value="PRK00197.1"/>
    <property type="match status" value="1"/>
</dbReference>
<dbReference type="InterPro" id="IPR015590">
    <property type="entry name" value="Aldehyde_DH_dom"/>
</dbReference>
<dbReference type="HAMAP" id="MF_00412">
    <property type="entry name" value="ProA"/>
    <property type="match status" value="1"/>
</dbReference>
<evidence type="ECO:0000256" key="1">
    <source>
        <dbReference type="ARBA" id="ARBA00004985"/>
    </source>
</evidence>
<dbReference type="InterPro" id="IPR000965">
    <property type="entry name" value="GPR_dom"/>
</dbReference>
<comment type="subcellular location">
    <subcellularLocation>
        <location evidence="7">Cytoplasm</location>
    </subcellularLocation>
</comment>
<dbReference type="FunFam" id="3.40.309.10:FF:000006">
    <property type="entry name" value="Gamma-glutamyl phosphate reductase"/>
    <property type="match status" value="1"/>
</dbReference>
<evidence type="ECO:0000259" key="8">
    <source>
        <dbReference type="Pfam" id="PF00171"/>
    </source>
</evidence>
<dbReference type="InterPro" id="IPR016161">
    <property type="entry name" value="Ald_DH/histidinol_DH"/>
</dbReference>
<dbReference type="PROSITE" id="PS01223">
    <property type="entry name" value="PROA"/>
    <property type="match status" value="1"/>
</dbReference>
<dbReference type="Proteomes" id="UP000515928">
    <property type="component" value="Chromosome"/>
</dbReference>
<gene>
    <name evidence="7" type="primary">proA</name>
    <name evidence="9" type="ORF">H9L01_03150</name>
</gene>
<dbReference type="CDD" id="cd07079">
    <property type="entry name" value="ALDH_F18-19_ProA-GPR"/>
    <property type="match status" value="1"/>
</dbReference>
<dbReference type="Pfam" id="PF00171">
    <property type="entry name" value="Aldedh"/>
    <property type="match status" value="2"/>
</dbReference>
<evidence type="ECO:0000256" key="4">
    <source>
        <dbReference type="ARBA" id="ARBA00022857"/>
    </source>
</evidence>
<dbReference type="KEGG" id="eio:H9L01_03150"/>
<evidence type="ECO:0000313" key="10">
    <source>
        <dbReference type="Proteomes" id="UP000515928"/>
    </source>
</evidence>
<evidence type="ECO:0000256" key="2">
    <source>
        <dbReference type="ARBA" id="ARBA00022605"/>
    </source>
</evidence>
<comment type="catalytic activity">
    <reaction evidence="6 7">
        <text>L-glutamate 5-semialdehyde + phosphate + NADP(+) = L-glutamyl 5-phosphate + NADPH + H(+)</text>
        <dbReference type="Rhea" id="RHEA:19541"/>
        <dbReference type="ChEBI" id="CHEBI:15378"/>
        <dbReference type="ChEBI" id="CHEBI:43474"/>
        <dbReference type="ChEBI" id="CHEBI:57783"/>
        <dbReference type="ChEBI" id="CHEBI:58066"/>
        <dbReference type="ChEBI" id="CHEBI:58274"/>
        <dbReference type="ChEBI" id="CHEBI:58349"/>
        <dbReference type="EC" id="1.2.1.41"/>
    </reaction>
</comment>
<organism evidence="9 10">
    <name type="scientific">Erysipelothrix inopinata</name>
    <dbReference type="NCBI Taxonomy" id="225084"/>
    <lineage>
        <taxon>Bacteria</taxon>
        <taxon>Bacillati</taxon>
        <taxon>Bacillota</taxon>
        <taxon>Erysipelotrichia</taxon>
        <taxon>Erysipelotrichales</taxon>
        <taxon>Erysipelotrichaceae</taxon>
        <taxon>Erysipelothrix</taxon>
    </lineage>
</organism>
<dbReference type="GO" id="GO:0004350">
    <property type="term" value="F:glutamate-5-semialdehyde dehydrogenase activity"/>
    <property type="evidence" value="ECO:0007669"/>
    <property type="project" value="UniProtKB-UniRule"/>
</dbReference>